<dbReference type="GO" id="GO:0004564">
    <property type="term" value="F:beta-fructofuranosidase activity"/>
    <property type="evidence" value="ECO:0007669"/>
    <property type="project" value="UniProtKB-EC"/>
</dbReference>
<evidence type="ECO:0000256" key="1">
    <source>
        <dbReference type="ARBA" id="ARBA00009902"/>
    </source>
</evidence>
<evidence type="ECO:0000256" key="5">
    <source>
        <dbReference type="RuleBase" id="RU362110"/>
    </source>
</evidence>
<keyword evidence="3 5" id="KW-0378">Hydrolase</keyword>
<dbReference type="SMART" id="SM00640">
    <property type="entry name" value="Glyco_32"/>
    <property type="match status" value="1"/>
</dbReference>
<reference evidence="8 9" key="1">
    <citation type="submission" date="2019-01" db="EMBL/GenBank/DDBJ databases">
        <authorList>
            <consortium name="Pathogen Informatics"/>
        </authorList>
    </citation>
    <scope>NUCLEOTIDE SEQUENCE [LARGE SCALE GENOMIC DNA]</scope>
    <source>
        <strain evidence="8 9">NCTC10118</strain>
    </source>
</reference>
<protein>
    <recommendedName>
        <fullName evidence="2">beta-fructofuranosidase</fullName>
        <ecNumber evidence="2">3.2.1.26</ecNumber>
    </recommendedName>
</protein>
<gene>
    <name evidence="8" type="primary">scrB</name>
    <name evidence="8" type="ORF">NCTC10118_00697</name>
</gene>
<dbReference type="Gene3D" id="2.115.10.20">
    <property type="entry name" value="Glycosyl hydrolase domain, family 43"/>
    <property type="match status" value="1"/>
</dbReference>
<feature type="domain" description="Glycosyl hydrolase family 32 C-terminal" evidence="7">
    <location>
        <begin position="414"/>
        <end position="479"/>
    </location>
</feature>
<dbReference type="OrthoDB" id="9759709at2"/>
<keyword evidence="4 5" id="KW-0326">Glycosidase</keyword>
<dbReference type="InterPro" id="IPR013189">
    <property type="entry name" value="Glyco_hydro_32_C"/>
</dbReference>
<dbReference type="CDD" id="cd18623">
    <property type="entry name" value="GH32_ScrB-like"/>
    <property type="match status" value="1"/>
</dbReference>
<dbReference type="PANTHER" id="PTHR43101:SF1">
    <property type="entry name" value="BETA-FRUCTOSIDASE"/>
    <property type="match status" value="1"/>
</dbReference>
<dbReference type="RefSeq" id="WP_129621843.1">
    <property type="nucleotide sequence ID" value="NZ_LR214972.1"/>
</dbReference>
<dbReference type="InterPro" id="IPR001362">
    <property type="entry name" value="Glyco_hydro_32"/>
</dbReference>
<comment type="similarity">
    <text evidence="1 5">Belongs to the glycosyl hydrolase 32 family.</text>
</comment>
<evidence type="ECO:0000313" key="8">
    <source>
        <dbReference type="EMBL" id="VEU63644.1"/>
    </source>
</evidence>
<dbReference type="GO" id="GO:0005975">
    <property type="term" value="P:carbohydrate metabolic process"/>
    <property type="evidence" value="ECO:0007669"/>
    <property type="project" value="InterPro"/>
</dbReference>
<dbReference type="InterPro" id="IPR013148">
    <property type="entry name" value="Glyco_hydro_32_N"/>
</dbReference>
<evidence type="ECO:0000313" key="9">
    <source>
        <dbReference type="Proteomes" id="UP000289952"/>
    </source>
</evidence>
<organism evidence="8 9">
    <name type="scientific">Mycoplasmopsis bovirhinis</name>
    <dbReference type="NCBI Taxonomy" id="29553"/>
    <lineage>
        <taxon>Bacteria</taxon>
        <taxon>Bacillati</taxon>
        <taxon>Mycoplasmatota</taxon>
        <taxon>Mycoplasmoidales</taxon>
        <taxon>Metamycoplasmataceae</taxon>
        <taxon>Mycoplasmopsis</taxon>
    </lineage>
</organism>
<dbReference type="InterPro" id="IPR013320">
    <property type="entry name" value="ConA-like_dom_sf"/>
</dbReference>
<dbReference type="EMBL" id="LR214972">
    <property type="protein sequence ID" value="VEU63644.1"/>
    <property type="molecule type" value="Genomic_DNA"/>
</dbReference>
<dbReference type="InterPro" id="IPR023296">
    <property type="entry name" value="Glyco_hydro_beta-prop_sf"/>
</dbReference>
<dbReference type="Pfam" id="PF00251">
    <property type="entry name" value="Glyco_hydro_32N"/>
    <property type="match status" value="1"/>
</dbReference>
<accession>A0A449AF74</accession>
<feature type="domain" description="Glycosyl hydrolase family 32 N-terminal" evidence="6">
    <location>
        <begin position="55"/>
        <end position="365"/>
    </location>
</feature>
<dbReference type="Proteomes" id="UP000289952">
    <property type="component" value="Chromosome"/>
</dbReference>
<sequence length="507" mass="59195">MKVLKPSNFNDKQRKLDQIKQENLGKTYVYSDEILPELSAKFKQAKGDVYFNKLHLSSYSGLLNDPNNFVYHNNTYYIFYQWNPFNPIHANKHQGYFTTKNFLDFKFEGLGLRPSNKYDASGIYSGSAFSEGNNLYLYYTGNVKTGNLYKALENISNTMFAKFNDDWKVTEASKKLLFEVDKTKYTRHFRDPFIVKNKHTYYLLHGAQNLALKGKIVVYSSVNPDSDFTWAGEIKFINAPKELEEAFMLECPSFARNDDKDVIFISTQGSYFYYKDNQNRDMSIYLLGLMDWDNLSFNVESWDLLDLGFDFYAPQILNNSNDKKLTSIAWAGTPDTDSVATFEKNYAHSLTLPRNYWIKDNKLYSKYIKEFEQLFGNFEAISTKVTKLTQRQNLIYLNPKIKKWSFEFNNSKRDNLKFSYNEGILTIDRTNMSFSFAPNYPNIITRAIKEIKSLTIIQDASLLEIYLNDGEYVLTTKYFITGTVNLTLNSEFYGYTRKIENLNINWG</sequence>
<dbReference type="SUPFAM" id="SSF49899">
    <property type="entry name" value="Concanavalin A-like lectins/glucanases"/>
    <property type="match status" value="1"/>
</dbReference>
<dbReference type="SUPFAM" id="SSF75005">
    <property type="entry name" value="Arabinanase/levansucrase/invertase"/>
    <property type="match status" value="1"/>
</dbReference>
<name>A0A449AF74_9BACT</name>
<dbReference type="AlphaFoldDB" id="A0A449AF74"/>
<evidence type="ECO:0000259" key="7">
    <source>
        <dbReference type="Pfam" id="PF08244"/>
    </source>
</evidence>
<evidence type="ECO:0000256" key="2">
    <source>
        <dbReference type="ARBA" id="ARBA00012758"/>
    </source>
</evidence>
<dbReference type="InterPro" id="IPR051214">
    <property type="entry name" value="GH32_Enzymes"/>
</dbReference>
<keyword evidence="9" id="KW-1185">Reference proteome</keyword>
<evidence type="ECO:0000259" key="6">
    <source>
        <dbReference type="Pfam" id="PF00251"/>
    </source>
</evidence>
<dbReference type="Pfam" id="PF08244">
    <property type="entry name" value="Glyco_hydro_32C"/>
    <property type="match status" value="1"/>
</dbReference>
<dbReference type="EC" id="3.2.1.26" evidence="2"/>
<dbReference type="Gene3D" id="2.60.120.560">
    <property type="entry name" value="Exo-inulinase, domain 1"/>
    <property type="match status" value="1"/>
</dbReference>
<evidence type="ECO:0000256" key="3">
    <source>
        <dbReference type="ARBA" id="ARBA00022801"/>
    </source>
</evidence>
<proteinExistence type="inferred from homology"/>
<evidence type="ECO:0000256" key="4">
    <source>
        <dbReference type="ARBA" id="ARBA00023295"/>
    </source>
</evidence>
<dbReference type="PANTHER" id="PTHR43101">
    <property type="entry name" value="BETA-FRUCTOSIDASE"/>
    <property type="match status" value="1"/>
</dbReference>